<keyword evidence="2" id="KW-1185">Reference proteome</keyword>
<sequence>MFINVQYRKFAILCQHCKIPIIIRISQRHLYFSQCIKIAIPCCISHRIPQQSLMATRYHHKVPLTGVSLWPCSYRSFINPLYKLGLILRVYKNVIYHGYDGCIKIIMVSPADI</sequence>
<dbReference type="EMBL" id="JAACNH010000004">
    <property type="protein sequence ID" value="KAG8444363.1"/>
    <property type="molecule type" value="Genomic_DNA"/>
</dbReference>
<evidence type="ECO:0000313" key="2">
    <source>
        <dbReference type="Proteomes" id="UP000812440"/>
    </source>
</evidence>
<accession>A0A8T2JLG9</accession>
<gene>
    <name evidence="1" type="ORF">GDO86_009524</name>
</gene>
<reference evidence="1" key="1">
    <citation type="thesis" date="2020" institute="ProQuest LLC" country="789 East Eisenhower Parkway, Ann Arbor, MI, USA">
        <title>Comparative Genomics and Chromosome Evolution.</title>
        <authorList>
            <person name="Mudd A.B."/>
        </authorList>
    </citation>
    <scope>NUCLEOTIDE SEQUENCE</scope>
    <source>
        <strain evidence="1">Female2</strain>
        <tissue evidence="1">Blood</tissue>
    </source>
</reference>
<comment type="caution">
    <text evidence="1">The sequence shown here is derived from an EMBL/GenBank/DDBJ whole genome shotgun (WGS) entry which is preliminary data.</text>
</comment>
<protein>
    <submittedName>
        <fullName evidence="1">Uncharacterized protein</fullName>
    </submittedName>
</protein>
<name>A0A8T2JLG9_9PIPI</name>
<organism evidence="1 2">
    <name type="scientific">Hymenochirus boettgeri</name>
    <name type="common">Congo dwarf clawed frog</name>
    <dbReference type="NCBI Taxonomy" id="247094"/>
    <lineage>
        <taxon>Eukaryota</taxon>
        <taxon>Metazoa</taxon>
        <taxon>Chordata</taxon>
        <taxon>Craniata</taxon>
        <taxon>Vertebrata</taxon>
        <taxon>Euteleostomi</taxon>
        <taxon>Amphibia</taxon>
        <taxon>Batrachia</taxon>
        <taxon>Anura</taxon>
        <taxon>Pipoidea</taxon>
        <taxon>Pipidae</taxon>
        <taxon>Pipinae</taxon>
        <taxon>Hymenochirus</taxon>
    </lineage>
</organism>
<dbReference type="AlphaFoldDB" id="A0A8T2JLG9"/>
<dbReference type="Proteomes" id="UP000812440">
    <property type="component" value="Chromosome 5"/>
</dbReference>
<evidence type="ECO:0000313" key="1">
    <source>
        <dbReference type="EMBL" id="KAG8444363.1"/>
    </source>
</evidence>
<proteinExistence type="predicted"/>